<dbReference type="AlphaFoldDB" id="A0A9X2SPA0"/>
<proteinExistence type="predicted"/>
<dbReference type="EMBL" id="JAMXQV010000018">
    <property type="protein sequence ID" value="MCR6487300.1"/>
    <property type="molecule type" value="Genomic_DNA"/>
</dbReference>
<organism evidence="1 2">
    <name type="scientific">Amycolatopsis iheyensis</name>
    <dbReference type="NCBI Taxonomy" id="2945988"/>
    <lineage>
        <taxon>Bacteria</taxon>
        <taxon>Bacillati</taxon>
        <taxon>Actinomycetota</taxon>
        <taxon>Actinomycetes</taxon>
        <taxon>Pseudonocardiales</taxon>
        <taxon>Pseudonocardiaceae</taxon>
        <taxon>Amycolatopsis</taxon>
    </lineage>
</organism>
<keyword evidence="2" id="KW-1185">Reference proteome</keyword>
<evidence type="ECO:0000313" key="1">
    <source>
        <dbReference type="EMBL" id="MCR6487300.1"/>
    </source>
</evidence>
<gene>
    <name evidence="1" type="ORF">M8542_31175</name>
</gene>
<evidence type="ECO:0000313" key="2">
    <source>
        <dbReference type="Proteomes" id="UP001144096"/>
    </source>
</evidence>
<dbReference type="RefSeq" id="WP_257923857.1">
    <property type="nucleotide sequence ID" value="NZ_JAMXQV010000018.1"/>
</dbReference>
<sequence>MTTDDERAALASGLSRLPLPELVDVLRRVLPAYAKPRGATPNTLCLAEVWWVSGRRDLGPSVDVVAWPDREYYDGGFGPASGNWESGTCPECGLDVVSTAKRAFCPACSTPCWLT</sequence>
<name>A0A9X2SPA0_9PSEU</name>
<comment type="caution">
    <text evidence="1">The sequence shown here is derived from an EMBL/GenBank/DDBJ whole genome shotgun (WGS) entry which is preliminary data.</text>
</comment>
<accession>A0A9X2SPA0</accession>
<reference evidence="1" key="1">
    <citation type="submission" date="2022-06" db="EMBL/GenBank/DDBJ databases">
        <title>Amycolatopsis iheyaensis sp. nov., a new species of the genus Amycolatopsis isolated from soil in Iheya island, Japan.</title>
        <authorList>
            <person name="Ngamcharungchit C."/>
            <person name="Kanto H."/>
            <person name="Take A."/>
            <person name="Intra B."/>
            <person name="Matsumoto A."/>
            <person name="Panbangred W."/>
            <person name="Inahashi Y."/>
        </authorList>
    </citation>
    <scope>NUCLEOTIDE SEQUENCE</scope>
    <source>
        <strain evidence="1">OK19-0408</strain>
    </source>
</reference>
<protein>
    <submittedName>
        <fullName evidence="1">Uncharacterized protein</fullName>
    </submittedName>
</protein>
<dbReference type="Proteomes" id="UP001144096">
    <property type="component" value="Unassembled WGS sequence"/>
</dbReference>